<dbReference type="CDD" id="cd15585">
    <property type="entry name" value="PHD_ING3"/>
    <property type="match status" value="1"/>
</dbReference>
<feature type="site" description="Histone H3K4me3 binding" evidence="8">
    <location>
        <position position="413"/>
    </location>
</feature>
<dbReference type="AlphaFoldDB" id="A0AA38H7H8"/>
<keyword evidence="4 10" id="KW-0863">Zinc-finger</keyword>
<dbReference type="InterPro" id="IPR024610">
    <property type="entry name" value="ING_N_histone-binding"/>
</dbReference>
<dbReference type="InterPro" id="IPR001965">
    <property type="entry name" value="Znf_PHD"/>
</dbReference>
<dbReference type="GO" id="GO:0005634">
    <property type="term" value="C:nucleus"/>
    <property type="evidence" value="ECO:0007669"/>
    <property type="project" value="UniProtKB-SubCell"/>
</dbReference>
<feature type="binding site" evidence="9">
    <location>
        <position position="441"/>
    </location>
    <ligand>
        <name>Zn(2+)</name>
        <dbReference type="ChEBI" id="CHEBI:29105"/>
        <label>1</label>
    </ligand>
</feature>
<dbReference type="InterPro" id="IPR028651">
    <property type="entry name" value="ING_fam"/>
</dbReference>
<dbReference type="InterPro" id="IPR011011">
    <property type="entry name" value="Znf_FYVE_PHD"/>
</dbReference>
<feature type="compositionally biased region" description="Acidic residues" evidence="12">
    <location>
        <begin position="371"/>
        <end position="383"/>
    </location>
</feature>
<dbReference type="SUPFAM" id="SSF57903">
    <property type="entry name" value="FYVE/PHD zinc finger"/>
    <property type="match status" value="1"/>
</dbReference>
<name>A0AA38H7H8_9TREE</name>
<feature type="compositionally biased region" description="Gly residues" evidence="12">
    <location>
        <begin position="391"/>
        <end position="405"/>
    </location>
</feature>
<keyword evidence="3 9" id="KW-0479">Metal-binding</keyword>
<evidence type="ECO:0000259" key="13">
    <source>
        <dbReference type="PROSITE" id="PS50016"/>
    </source>
</evidence>
<evidence type="ECO:0000256" key="8">
    <source>
        <dbReference type="PIRSR" id="PIRSR628651-50"/>
    </source>
</evidence>
<evidence type="ECO:0000256" key="11">
    <source>
        <dbReference type="RuleBase" id="RU361213"/>
    </source>
</evidence>
<evidence type="ECO:0000256" key="1">
    <source>
        <dbReference type="ARBA" id="ARBA00004123"/>
    </source>
</evidence>
<comment type="similarity">
    <text evidence="2 11">Belongs to the ING family.</text>
</comment>
<dbReference type="EMBL" id="JAKWFO010000005">
    <property type="protein sequence ID" value="KAI9635882.1"/>
    <property type="molecule type" value="Genomic_DNA"/>
</dbReference>
<reference evidence="14" key="1">
    <citation type="journal article" date="2022" name="G3 (Bethesda)">
        <title>High quality genome of the basidiomycete yeast Dioszegia hungarica PDD-24b-2 isolated from cloud water.</title>
        <authorList>
            <person name="Jarrige D."/>
            <person name="Haridas S."/>
            <person name="Bleykasten-Grosshans C."/>
            <person name="Joly M."/>
            <person name="Nadalig T."/>
            <person name="Sancelme M."/>
            <person name="Vuilleumier S."/>
            <person name="Grigoriev I.V."/>
            <person name="Amato P."/>
            <person name="Bringel F."/>
        </authorList>
    </citation>
    <scope>NUCLEOTIDE SEQUENCE</scope>
    <source>
        <strain evidence="14">PDD-24b-2</strain>
    </source>
</reference>
<gene>
    <name evidence="14" type="ORF">MKK02DRAFT_26957</name>
</gene>
<comment type="domain">
    <text evidence="11">The PHD-type zinc finger mediates the binding to H3K4me3.</text>
</comment>
<comment type="caution">
    <text evidence="14">The sequence shown here is derived from an EMBL/GenBank/DDBJ whole genome shotgun (WGS) entry which is preliminary data.</text>
</comment>
<feature type="binding site" evidence="9">
    <location>
        <position position="454"/>
    </location>
    <ligand>
        <name>Zn(2+)</name>
        <dbReference type="ChEBI" id="CHEBI:29105"/>
        <label>2</label>
    </ligand>
</feature>
<feature type="binding site" evidence="9">
    <location>
        <position position="427"/>
    </location>
    <ligand>
        <name>Zn(2+)</name>
        <dbReference type="ChEBI" id="CHEBI:29105"/>
        <label>2</label>
    </ligand>
</feature>
<accession>A0AA38H7H8</accession>
<evidence type="ECO:0000256" key="10">
    <source>
        <dbReference type="PROSITE-ProRule" id="PRU00146"/>
    </source>
</evidence>
<dbReference type="RefSeq" id="XP_052945659.1">
    <property type="nucleotide sequence ID" value="XM_053087281.1"/>
</dbReference>
<dbReference type="PANTHER" id="PTHR10333:SF42">
    <property type="entry name" value="INHIBITOR OF GROWTH PROTEIN 5"/>
    <property type="match status" value="1"/>
</dbReference>
<evidence type="ECO:0000256" key="2">
    <source>
        <dbReference type="ARBA" id="ARBA00010210"/>
    </source>
</evidence>
<dbReference type="GO" id="GO:0006325">
    <property type="term" value="P:chromatin organization"/>
    <property type="evidence" value="ECO:0007669"/>
    <property type="project" value="UniProtKB-KW"/>
</dbReference>
<dbReference type="SMART" id="SM01408">
    <property type="entry name" value="ING"/>
    <property type="match status" value="1"/>
</dbReference>
<feature type="binding site" evidence="9">
    <location>
        <position position="457"/>
    </location>
    <ligand>
        <name>Zn(2+)</name>
        <dbReference type="ChEBI" id="CHEBI:29105"/>
        <label>2</label>
    </ligand>
</feature>
<evidence type="ECO:0000256" key="7">
    <source>
        <dbReference type="ARBA" id="ARBA00023242"/>
    </source>
</evidence>
<dbReference type="Pfam" id="PF12998">
    <property type="entry name" value="ING"/>
    <property type="match status" value="1"/>
</dbReference>
<dbReference type="Gene3D" id="3.30.40.10">
    <property type="entry name" value="Zinc/RING finger domain, C3HC4 (zinc finger)"/>
    <property type="match status" value="1"/>
</dbReference>
<keyword evidence="5 9" id="KW-0862">Zinc</keyword>
<feature type="binding site" evidence="9">
    <location>
        <position position="432"/>
    </location>
    <ligand>
        <name>Zn(2+)</name>
        <dbReference type="ChEBI" id="CHEBI:29105"/>
        <label>2</label>
    </ligand>
</feature>
<keyword evidence="15" id="KW-1185">Reference proteome</keyword>
<evidence type="ECO:0000256" key="6">
    <source>
        <dbReference type="ARBA" id="ARBA00022853"/>
    </source>
</evidence>
<dbReference type="FunFam" id="3.30.40.10:FF:000535">
    <property type="entry name" value="Chromatin modification-related protein"/>
    <property type="match status" value="1"/>
</dbReference>
<feature type="site" description="Histone H3K4me3 binding" evidence="8">
    <location>
        <position position="436"/>
    </location>
</feature>
<evidence type="ECO:0000256" key="12">
    <source>
        <dbReference type="SAM" id="MobiDB-lite"/>
    </source>
</evidence>
<proteinExistence type="inferred from homology"/>
<dbReference type="PROSITE" id="PS01359">
    <property type="entry name" value="ZF_PHD_1"/>
    <property type="match status" value="1"/>
</dbReference>
<feature type="binding site" evidence="9">
    <location>
        <position position="438"/>
    </location>
    <ligand>
        <name>Zn(2+)</name>
        <dbReference type="ChEBI" id="CHEBI:29105"/>
        <label>1</label>
    </ligand>
</feature>
<dbReference type="Proteomes" id="UP001164286">
    <property type="component" value="Unassembled WGS sequence"/>
</dbReference>
<comment type="subunit">
    <text evidence="11">Component of an histone acetyltransferase complex. Interacts with H3K4me3 and to a lesser extent with H3K4me2.</text>
</comment>
<feature type="compositionally biased region" description="Polar residues" evidence="12">
    <location>
        <begin position="231"/>
        <end position="247"/>
    </location>
</feature>
<feature type="compositionally biased region" description="Polar residues" evidence="12">
    <location>
        <begin position="325"/>
        <end position="334"/>
    </location>
</feature>
<sequence length="477" mass="50486">MPPKQPIPSAASPSPPPMTVTNEAQDMLVIQDLMDTLDQLPPELTRVYSDLNELGAVLYTTLLQLQSKLNQLIDWVQDPRIGPEQRFQLLQEIAEEAARYKLGADDKVRVAGGASEGIMGHQRHITNLLNASTLLNSAPPSPYTQALTLSQLPLPANTRRGQLSRAANSPFGGRGYAAAAGGASDERGTKVGDTPTKKKKSRVQQLGREEDEMSAGGKDKKVASKKRKTTNRGVSPTDSLGSASQFAGSKPVEPRTARQIAAAAASRARQMQRGGDDDSDDSEPARKPAGGVGMQITPSSDSMALDRGLGIDFGAAGGHSRESTTGRASAQATPTIAHAQVAGTKESGRSRQRSGNGNGSGAAGSKRQREEMEDEGESELDEEDRPKKGNGAAGSGAASAGGAGAGDPDLEVYCVCRQVGYGEMIGCDEDTCEIEWYHVACLGFDKPPEGNWICPQCVERKKKNPKAKKGAKPRRTK</sequence>
<dbReference type="InterPro" id="IPR042020">
    <property type="entry name" value="ING3_PHD"/>
</dbReference>
<feature type="region of interest" description="Disordered" evidence="12">
    <location>
        <begin position="164"/>
        <end position="408"/>
    </location>
</feature>
<dbReference type="InterPro" id="IPR013083">
    <property type="entry name" value="Znf_RING/FYVE/PHD"/>
</dbReference>
<organism evidence="14 15">
    <name type="scientific">Dioszegia hungarica</name>
    <dbReference type="NCBI Taxonomy" id="4972"/>
    <lineage>
        <taxon>Eukaryota</taxon>
        <taxon>Fungi</taxon>
        <taxon>Dikarya</taxon>
        <taxon>Basidiomycota</taxon>
        <taxon>Agaricomycotina</taxon>
        <taxon>Tremellomycetes</taxon>
        <taxon>Tremellales</taxon>
        <taxon>Bulleribasidiaceae</taxon>
        <taxon>Dioszegia</taxon>
    </lineage>
</organism>
<comment type="subcellular location">
    <subcellularLocation>
        <location evidence="1 11">Nucleus</location>
    </subcellularLocation>
</comment>
<dbReference type="SMART" id="SM00249">
    <property type="entry name" value="PHD"/>
    <property type="match status" value="1"/>
</dbReference>
<feature type="site" description="Histone H3K4me3 binding" evidence="8">
    <location>
        <position position="424"/>
    </location>
</feature>
<feature type="site" description="Histone H3K4me3 binding" evidence="8">
    <location>
        <position position="428"/>
    </location>
</feature>
<feature type="binding site" evidence="9">
    <location>
        <position position="414"/>
    </location>
    <ligand>
        <name>Zn(2+)</name>
        <dbReference type="ChEBI" id="CHEBI:29105"/>
        <label>1</label>
    </ligand>
</feature>
<dbReference type="InterPro" id="IPR019786">
    <property type="entry name" value="Zinc_finger_PHD-type_CS"/>
</dbReference>
<comment type="function">
    <text evidence="11">Component of an histone acetyltransferase complex.</text>
</comment>
<feature type="compositionally biased region" description="Low complexity" evidence="12">
    <location>
        <begin position="257"/>
        <end position="273"/>
    </location>
</feature>
<dbReference type="GO" id="GO:0006355">
    <property type="term" value="P:regulation of DNA-templated transcription"/>
    <property type="evidence" value="ECO:0007669"/>
    <property type="project" value="TreeGrafter"/>
</dbReference>
<dbReference type="GO" id="GO:0008270">
    <property type="term" value="F:zinc ion binding"/>
    <property type="evidence" value="ECO:0007669"/>
    <property type="project" value="UniProtKB-KW"/>
</dbReference>
<evidence type="ECO:0000313" key="15">
    <source>
        <dbReference type="Proteomes" id="UP001164286"/>
    </source>
</evidence>
<feature type="binding site" evidence="9">
    <location>
        <position position="416"/>
    </location>
    <ligand>
        <name>Zn(2+)</name>
        <dbReference type="ChEBI" id="CHEBI:29105"/>
        <label>1</label>
    </ligand>
</feature>
<dbReference type="GO" id="GO:0000785">
    <property type="term" value="C:chromatin"/>
    <property type="evidence" value="ECO:0007669"/>
    <property type="project" value="UniProtKB-ARBA"/>
</dbReference>
<dbReference type="Gene3D" id="6.10.140.1740">
    <property type="match status" value="1"/>
</dbReference>
<keyword evidence="6 11" id="KW-0156">Chromatin regulator</keyword>
<evidence type="ECO:0000256" key="5">
    <source>
        <dbReference type="ARBA" id="ARBA00022833"/>
    </source>
</evidence>
<dbReference type="PROSITE" id="PS50016">
    <property type="entry name" value="ZF_PHD_2"/>
    <property type="match status" value="1"/>
</dbReference>
<feature type="domain" description="PHD-type" evidence="13">
    <location>
        <begin position="411"/>
        <end position="460"/>
    </location>
</feature>
<dbReference type="GeneID" id="77726482"/>
<dbReference type="InterPro" id="IPR019787">
    <property type="entry name" value="Znf_PHD-finger"/>
</dbReference>
<evidence type="ECO:0000256" key="9">
    <source>
        <dbReference type="PIRSR" id="PIRSR628651-51"/>
    </source>
</evidence>
<dbReference type="PANTHER" id="PTHR10333">
    <property type="entry name" value="INHIBITOR OF GROWTH PROTEIN"/>
    <property type="match status" value="1"/>
</dbReference>
<evidence type="ECO:0000256" key="3">
    <source>
        <dbReference type="ARBA" id="ARBA00022723"/>
    </source>
</evidence>
<evidence type="ECO:0000256" key="4">
    <source>
        <dbReference type="ARBA" id="ARBA00022771"/>
    </source>
</evidence>
<protein>
    <recommendedName>
        <fullName evidence="11">Chromatin modification-related protein</fullName>
    </recommendedName>
</protein>
<evidence type="ECO:0000313" key="14">
    <source>
        <dbReference type="EMBL" id="KAI9635882.1"/>
    </source>
</evidence>
<keyword evidence="7 11" id="KW-0539">Nucleus</keyword>